<dbReference type="Proteomes" id="UP000245263">
    <property type="component" value="Chromosome 1"/>
</dbReference>
<feature type="transmembrane region" description="Helical" evidence="2">
    <location>
        <begin position="99"/>
        <end position="117"/>
    </location>
</feature>
<keyword evidence="4" id="KW-1185">Reference proteome</keyword>
<evidence type="ECO:0000256" key="2">
    <source>
        <dbReference type="SAM" id="Phobius"/>
    </source>
</evidence>
<evidence type="ECO:0000256" key="1">
    <source>
        <dbReference type="SAM" id="Coils"/>
    </source>
</evidence>
<keyword evidence="1" id="KW-0175">Coiled coil</keyword>
<dbReference type="RefSeq" id="WP_109022009.1">
    <property type="nucleotide sequence ID" value="NZ_AP025028.1"/>
</dbReference>
<evidence type="ECO:0000313" key="3">
    <source>
        <dbReference type="EMBL" id="BDA77412.1"/>
    </source>
</evidence>
<evidence type="ECO:0000313" key="4">
    <source>
        <dbReference type="Proteomes" id="UP000245263"/>
    </source>
</evidence>
<name>A0ABN6KDN6_9LEPT</name>
<feature type="coiled-coil region" evidence="1">
    <location>
        <begin position="4"/>
        <end position="38"/>
    </location>
</feature>
<gene>
    <name evidence="3" type="ORF">LPTSP3_g03420</name>
</gene>
<keyword evidence="2" id="KW-0472">Membrane</keyword>
<feature type="transmembrane region" description="Helical" evidence="2">
    <location>
        <begin position="66"/>
        <end position="87"/>
    </location>
</feature>
<keyword evidence="2" id="KW-0812">Transmembrane</keyword>
<proteinExistence type="predicted"/>
<protein>
    <submittedName>
        <fullName evidence="3">Uncharacterized protein</fullName>
    </submittedName>
</protein>
<dbReference type="EMBL" id="AP025028">
    <property type="protein sequence ID" value="BDA77412.1"/>
    <property type="molecule type" value="Genomic_DNA"/>
</dbReference>
<sequence length="254" mass="29729">MNPIKRILKQRNDLLESEENLRNKKKESKSRRDRLARMYYSFCRFISQSSLGKSVSGYIRFLFTDLWILNYSVLGIILMLVVPSVYITCMIEPDLLENIYILGLVLFFPFVLIIEWIRYLKFGFDLNNIPFPVTDWISLYQDDNTSQFQWRVIRVNVDFFKNKEAVIAILESFSIRANRLFYQTLDKDIRKKWGLSGNTIEGSANSRIVLLMLNQLFKPLRTLESFESSIRSVTITKLSEPESISSLQNDGSSD</sequence>
<organism evidence="3 4">
    <name type="scientific">Leptospira kobayashii</name>
    <dbReference type="NCBI Taxonomy" id="1917830"/>
    <lineage>
        <taxon>Bacteria</taxon>
        <taxon>Pseudomonadati</taxon>
        <taxon>Spirochaetota</taxon>
        <taxon>Spirochaetia</taxon>
        <taxon>Leptospirales</taxon>
        <taxon>Leptospiraceae</taxon>
        <taxon>Leptospira</taxon>
    </lineage>
</organism>
<reference evidence="3 4" key="1">
    <citation type="submission" date="2021-08" db="EMBL/GenBank/DDBJ databases">
        <title>Complete genome sequence of Leptospira kobayashii strain E30.</title>
        <authorList>
            <person name="Nakao R."/>
            <person name="Nakamura S."/>
            <person name="Masuzawa T."/>
            <person name="Koizumi N."/>
        </authorList>
    </citation>
    <scope>NUCLEOTIDE SEQUENCE [LARGE SCALE GENOMIC DNA]</scope>
    <source>
        <strain evidence="3 4">E30</strain>
    </source>
</reference>
<accession>A0ABN6KDN6</accession>
<keyword evidence="2" id="KW-1133">Transmembrane helix</keyword>